<protein>
    <submittedName>
        <fullName evidence="2">Uncharacterized protein</fullName>
    </submittedName>
</protein>
<gene>
    <name evidence="2" type="ORF">QLX08_007147</name>
</gene>
<dbReference type="AlphaFoldDB" id="A0AAW0ZQS1"/>
<keyword evidence="3" id="KW-1185">Reference proteome</keyword>
<evidence type="ECO:0000313" key="3">
    <source>
        <dbReference type="Proteomes" id="UP001432146"/>
    </source>
</evidence>
<dbReference type="Proteomes" id="UP001432146">
    <property type="component" value="Unassembled WGS sequence"/>
</dbReference>
<feature type="compositionally biased region" description="Basic and acidic residues" evidence="1">
    <location>
        <begin position="26"/>
        <end position="45"/>
    </location>
</feature>
<proteinExistence type="predicted"/>
<comment type="caution">
    <text evidence="2">The sequence shown here is derived from an EMBL/GenBank/DDBJ whole genome shotgun (WGS) entry which is preliminary data.</text>
</comment>
<feature type="region of interest" description="Disordered" evidence="1">
    <location>
        <begin position="1"/>
        <end position="72"/>
    </location>
</feature>
<accession>A0AAW0ZQS1</accession>
<evidence type="ECO:0000256" key="1">
    <source>
        <dbReference type="SAM" id="MobiDB-lite"/>
    </source>
</evidence>
<dbReference type="EMBL" id="JAWNGG020000135">
    <property type="protein sequence ID" value="KAK9300030.1"/>
    <property type="molecule type" value="Genomic_DNA"/>
</dbReference>
<evidence type="ECO:0000313" key="2">
    <source>
        <dbReference type="EMBL" id="KAK9300030.1"/>
    </source>
</evidence>
<sequence>MAVEGPAGAMTGAGILRGSGGSRGTTHGERESGRGEEKRKGHAEVRNLGTAISGRSPRATPYKASGVAHLPP</sequence>
<organism evidence="2 3">
    <name type="scientific">Tetragonisca angustula</name>
    <dbReference type="NCBI Taxonomy" id="166442"/>
    <lineage>
        <taxon>Eukaryota</taxon>
        <taxon>Metazoa</taxon>
        <taxon>Ecdysozoa</taxon>
        <taxon>Arthropoda</taxon>
        <taxon>Hexapoda</taxon>
        <taxon>Insecta</taxon>
        <taxon>Pterygota</taxon>
        <taxon>Neoptera</taxon>
        <taxon>Endopterygota</taxon>
        <taxon>Hymenoptera</taxon>
        <taxon>Apocrita</taxon>
        <taxon>Aculeata</taxon>
        <taxon>Apoidea</taxon>
        <taxon>Anthophila</taxon>
        <taxon>Apidae</taxon>
        <taxon>Tetragonisca</taxon>
    </lineage>
</organism>
<reference evidence="2 3" key="1">
    <citation type="submission" date="2024-05" db="EMBL/GenBank/DDBJ databases">
        <title>The nuclear and mitochondrial genome assemblies of Tetragonisca angustula (Apidae: Meliponini), a tiny yet remarkable pollinator in the Neotropics.</title>
        <authorList>
            <person name="Ferrari R."/>
            <person name="Ricardo P.C."/>
            <person name="Dias F.C."/>
            <person name="Araujo N.S."/>
            <person name="Soares D.O."/>
            <person name="Zhou Q.-S."/>
            <person name="Zhu C.-D."/>
            <person name="Coutinho L."/>
            <person name="Airas M.C."/>
            <person name="Batista T.M."/>
        </authorList>
    </citation>
    <scope>NUCLEOTIDE SEQUENCE [LARGE SCALE GENOMIC DNA]</scope>
    <source>
        <strain evidence="2">ASF017062</strain>
        <tissue evidence="2">Abdomen</tissue>
    </source>
</reference>
<name>A0AAW0ZQS1_9HYME</name>